<evidence type="ECO:0000313" key="4">
    <source>
        <dbReference type="Proteomes" id="UP001221142"/>
    </source>
</evidence>
<protein>
    <recommendedName>
        <fullName evidence="2">DUF6533 domain-containing protein</fullName>
    </recommendedName>
</protein>
<evidence type="ECO:0000256" key="1">
    <source>
        <dbReference type="SAM" id="Phobius"/>
    </source>
</evidence>
<gene>
    <name evidence="3" type="ORF">FB45DRAFT_898452</name>
</gene>
<proteinExistence type="predicted"/>
<feature type="domain" description="DUF6533" evidence="2">
    <location>
        <begin position="33"/>
        <end position="74"/>
    </location>
</feature>
<sequence>MPGQSSPSSLDGAGGLDYVTLASDDRIYAIFFLIGITILVYDYFLTFQTEVKYIWSVKLRSSAYWFLAVRYFGLGASITMSVFFFREMGTEVCLRMQLAWQALLVIQEVLIDVTLGMRVLAMYGFKFWVLLCLLGAGSLTVGLAIWAVIDYGHPQVLSAPGLVGCHIAVSRANSLRLAGAWEAQLFCDTLLVALTLRRAYLARHTLGLYRGSLIERMVADGGMYFVFLVLANVANLLTFYLGDILLSGFLSWFTTSLSVTLLSRLMLNLHESADAVAYVADQHRPMDLELMRFRTVPTMEGFSVDP</sequence>
<name>A0AAD7CE90_9AGAR</name>
<dbReference type="EMBL" id="JARKIF010000003">
    <property type="protein sequence ID" value="KAJ7644681.1"/>
    <property type="molecule type" value="Genomic_DNA"/>
</dbReference>
<dbReference type="Proteomes" id="UP001221142">
    <property type="component" value="Unassembled WGS sequence"/>
</dbReference>
<keyword evidence="4" id="KW-1185">Reference proteome</keyword>
<dbReference type="AlphaFoldDB" id="A0AAD7CE90"/>
<dbReference type="Pfam" id="PF20151">
    <property type="entry name" value="DUF6533"/>
    <property type="match status" value="1"/>
</dbReference>
<feature type="transmembrane region" description="Helical" evidence="1">
    <location>
        <begin position="64"/>
        <end position="86"/>
    </location>
</feature>
<keyword evidence="1" id="KW-1133">Transmembrane helix</keyword>
<feature type="transmembrane region" description="Helical" evidence="1">
    <location>
        <begin position="98"/>
        <end position="115"/>
    </location>
</feature>
<feature type="transmembrane region" description="Helical" evidence="1">
    <location>
        <begin position="244"/>
        <end position="262"/>
    </location>
</feature>
<accession>A0AAD7CE90</accession>
<dbReference type="InterPro" id="IPR045340">
    <property type="entry name" value="DUF6533"/>
</dbReference>
<keyword evidence="1" id="KW-0812">Transmembrane</keyword>
<keyword evidence="1" id="KW-0472">Membrane</keyword>
<reference evidence="3" key="1">
    <citation type="submission" date="2023-03" db="EMBL/GenBank/DDBJ databases">
        <title>Massive genome expansion in bonnet fungi (Mycena s.s.) driven by repeated elements and novel gene families across ecological guilds.</title>
        <authorList>
            <consortium name="Lawrence Berkeley National Laboratory"/>
            <person name="Harder C.B."/>
            <person name="Miyauchi S."/>
            <person name="Viragh M."/>
            <person name="Kuo A."/>
            <person name="Thoen E."/>
            <person name="Andreopoulos B."/>
            <person name="Lu D."/>
            <person name="Skrede I."/>
            <person name="Drula E."/>
            <person name="Henrissat B."/>
            <person name="Morin E."/>
            <person name="Kohler A."/>
            <person name="Barry K."/>
            <person name="LaButti K."/>
            <person name="Morin E."/>
            <person name="Salamov A."/>
            <person name="Lipzen A."/>
            <person name="Mereny Z."/>
            <person name="Hegedus B."/>
            <person name="Baldrian P."/>
            <person name="Stursova M."/>
            <person name="Weitz H."/>
            <person name="Taylor A."/>
            <person name="Grigoriev I.V."/>
            <person name="Nagy L.G."/>
            <person name="Martin F."/>
            <person name="Kauserud H."/>
        </authorList>
    </citation>
    <scope>NUCLEOTIDE SEQUENCE</scope>
    <source>
        <strain evidence="3">9284</strain>
    </source>
</reference>
<feature type="transmembrane region" description="Helical" evidence="1">
    <location>
        <begin position="127"/>
        <end position="149"/>
    </location>
</feature>
<evidence type="ECO:0000259" key="2">
    <source>
        <dbReference type="Pfam" id="PF20151"/>
    </source>
</evidence>
<evidence type="ECO:0000313" key="3">
    <source>
        <dbReference type="EMBL" id="KAJ7644681.1"/>
    </source>
</evidence>
<organism evidence="3 4">
    <name type="scientific">Roridomyces roridus</name>
    <dbReference type="NCBI Taxonomy" id="1738132"/>
    <lineage>
        <taxon>Eukaryota</taxon>
        <taxon>Fungi</taxon>
        <taxon>Dikarya</taxon>
        <taxon>Basidiomycota</taxon>
        <taxon>Agaricomycotina</taxon>
        <taxon>Agaricomycetes</taxon>
        <taxon>Agaricomycetidae</taxon>
        <taxon>Agaricales</taxon>
        <taxon>Marasmiineae</taxon>
        <taxon>Mycenaceae</taxon>
        <taxon>Roridomyces</taxon>
    </lineage>
</organism>
<comment type="caution">
    <text evidence="3">The sequence shown here is derived from an EMBL/GenBank/DDBJ whole genome shotgun (WGS) entry which is preliminary data.</text>
</comment>
<feature type="transmembrane region" description="Helical" evidence="1">
    <location>
        <begin position="27"/>
        <end position="44"/>
    </location>
</feature>
<feature type="transmembrane region" description="Helical" evidence="1">
    <location>
        <begin position="217"/>
        <end position="238"/>
    </location>
</feature>